<dbReference type="PANTHER" id="PTHR18964">
    <property type="entry name" value="ROK (REPRESSOR, ORF, KINASE) FAMILY"/>
    <property type="match status" value="1"/>
</dbReference>
<evidence type="ECO:0000313" key="1">
    <source>
        <dbReference type="EMBL" id="SVC11517.1"/>
    </source>
</evidence>
<dbReference type="PROSITE" id="PS01125">
    <property type="entry name" value="ROK"/>
    <property type="match status" value="1"/>
</dbReference>
<dbReference type="SUPFAM" id="SSF53067">
    <property type="entry name" value="Actin-like ATPase domain"/>
    <property type="match status" value="1"/>
</dbReference>
<evidence type="ECO:0008006" key="2">
    <source>
        <dbReference type="Google" id="ProtNLM"/>
    </source>
</evidence>
<dbReference type="InterPro" id="IPR000600">
    <property type="entry name" value="ROK"/>
</dbReference>
<dbReference type="InterPro" id="IPR043129">
    <property type="entry name" value="ATPase_NBD"/>
</dbReference>
<dbReference type="PANTHER" id="PTHR18964:SF173">
    <property type="entry name" value="GLUCOKINASE"/>
    <property type="match status" value="1"/>
</dbReference>
<protein>
    <recommendedName>
        <fullName evidence="2">ROK family protein</fullName>
    </recommendedName>
</protein>
<feature type="non-terminal residue" evidence="1">
    <location>
        <position position="296"/>
    </location>
</feature>
<proteinExistence type="predicted"/>
<gene>
    <name evidence="1" type="ORF">METZ01_LOCUS264371</name>
</gene>
<name>A0A382JK93_9ZZZZ</name>
<dbReference type="InterPro" id="IPR049874">
    <property type="entry name" value="ROK_cs"/>
</dbReference>
<reference evidence="1" key="1">
    <citation type="submission" date="2018-05" db="EMBL/GenBank/DDBJ databases">
        <authorList>
            <person name="Lanie J.A."/>
            <person name="Ng W.-L."/>
            <person name="Kazmierczak K.M."/>
            <person name="Andrzejewski T.M."/>
            <person name="Davidsen T.M."/>
            <person name="Wayne K.J."/>
            <person name="Tettelin H."/>
            <person name="Glass J.I."/>
            <person name="Rusch D."/>
            <person name="Podicherti R."/>
            <person name="Tsui H.-C.T."/>
            <person name="Winkler M.E."/>
        </authorList>
    </citation>
    <scope>NUCLEOTIDE SEQUENCE</scope>
</reference>
<accession>A0A382JK93</accession>
<dbReference type="EMBL" id="UINC01074386">
    <property type="protein sequence ID" value="SVC11517.1"/>
    <property type="molecule type" value="Genomic_DNA"/>
</dbReference>
<dbReference type="Pfam" id="PF00480">
    <property type="entry name" value="ROK"/>
    <property type="match status" value="1"/>
</dbReference>
<organism evidence="1">
    <name type="scientific">marine metagenome</name>
    <dbReference type="NCBI Taxonomy" id="408172"/>
    <lineage>
        <taxon>unclassified sequences</taxon>
        <taxon>metagenomes</taxon>
        <taxon>ecological metagenomes</taxon>
    </lineage>
</organism>
<feature type="non-terminal residue" evidence="1">
    <location>
        <position position="1"/>
    </location>
</feature>
<dbReference type="Gene3D" id="3.30.420.40">
    <property type="match status" value="2"/>
</dbReference>
<sequence length="296" mass="30073">VGQAVIGIDVGGTKALAVTVEVGTNKVVDREASPSSDDGPTLVDTLANLVARLGARTGREVAAVGLGVAGLAHQSGVVHYSPNLPGLGGFPIGPELQEALGVPVVVGNDATAGTFAEWRLGAGQDADNFAMVTLGTGIGTGFVVDGRLLRGASGFAGESGHMVVDVDGPSHRTGQRGPWEYFASGTALDRLGRKAATSGEFPWGVAKAGGADAVTSQHVAAGAAEEEEDALRILDGFCREVSQGLANLVLVLDLELVVIGGGLCSIGEPLRAGVEHWLLELLLGSEYRPAVRVVLA</sequence>
<dbReference type="AlphaFoldDB" id="A0A382JK93"/>